<feature type="transmembrane region" description="Helical" evidence="1">
    <location>
        <begin position="53"/>
        <end position="72"/>
    </location>
</feature>
<evidence type="ECO:0000256" key="1">
    <source>
        <dbReference type="SAM" id="Phobius"/>
    </source>
</evidence>
<dbReference type="Proteomes" id="UP000298058">
    <property type="component" value="Unassembled WGS sequence"/>
</dbReference>
<sequence length="99" mass="12022">MSSIIVTKYIHKIKLPNGSFFFLESYKAYENEFPIYFDPEDQMNYKAIETNDSLLNVILFAIGIVMIFYTNYKAGYFYEKADDLENYEHKRNRRLRRHR</sequence>
<evidence type="ECO:0000313" key="2">
    <source>
        <dbReference type="EMBL" id="TGN18564.1"/>
    </source>
</evidence>
<reference evidence="2" key="1">
    <citation type="journal article" date="2019" name="PLoS Negl. Trop. Dis.">
        <title>Revisiting the worldwide diversity of Leptospira species in the environment.</title>
        <authorList>
            <person name="Vincent A.T."/>
            <person name="Schiettekatte O."/>
            <person name="Bourhy P."/>
            <person name="Veyrier F.J."/>
            <person name="Picardeau M."/>
        </authorList>
    </citation>
    <scope>NUCLEOTIDE SEQUENCE [LARGE SCALE GENOMIC DNA]</scope>
    <source>
        <strain evidence="2">201300427</strain>
    </source>
</reference>
<keyword evidence="1" id="KW-0472">Membrane</keyword>
<keyword evidence="3" id="KW-1185">Reference proteome</keyword>
<organism evidence="2 3">
    <name type="scientific">Leptospira idonii</name>
    <dbReference type="NCBI Taxonomy" id="1193500"/>
    <lineage>
        <taxon>Bacteria</taxon>
        <taxon>Pseudomonadati</taxon>
        <taxon>Spirochaetota</taxon>
        <taxon>Spirochaetia</taxon>
        <taxon>Leptospirales</taxon>
        <taxon>Leptospiraceae</taxon>
        <taxon>Leptospira</taxon>
    </lineage>
</organism>
<dbReference type="AlphaFoldDB" id="A0A4R9LWB7"/>
<accession>A0A4R9LWB7</accession>
<comment type="caution">
    <text evidence="2">The sequence shown here is derived from an EMBL/GenBank/DDBJ whole genome shotgun (WGS) entry which is preliminary data.</text>
</comment>
<protein>
    <submittedName>
        <fullName evidence="2">Uncharacterized protein</fullName>
    </submittedName>
</protein>
<dbReference type="EMBL" id="RQHW01000047">
    <property type="protein sequence ID" value="TGN18564.1"/>
    <property type="molecule type" value="Genomic_DNA"/>
</dbReference>
<gene>
    <name evidence="2" type="ORF">EHS15_14355</name>
</gene>
<proteinExistence type="predicted"/>
<evidence type="ECO:0000313" key="3">
    <source>
        <dbReference type="Proteomes" id="UP000298058"/>
    </source>
</evidence>
<keyword evidence="1" id="KW-0812">Transmembrane</keyword>
<name>A0A4R9LWB7_9LEPT</name>
<keyword evidence="1" id="KW-1133">Transmembrane helix</keyword>
<dbReference type="RefSeq" id="WP_135761247.1">
    <property type="nucleotide sequence ID" value="NZ_RQHW01000047.1"/>
</dbReference>